<evidence type="ECO:0008006" key="4">
    <source>
        <dbReference type="Google" id="ProtNLM"/>
    </source>
</evidence>
<gene>
    <name evidence="2" type="ORF">GCM10022405_19690</name>
</gene>
<proteinExistence type="predicted"/>
<reference evidence="3" key="1">
    <citation type="journal article" date="2019" name="Int. J. Syst. Evol. Microbiol.">
        <title>The Global Catalogue of Microorganisms (GCM) 10K type strain sequencing project: providing services to taxonomists for standard genome sequencing and annotation.</title>
        <authorList>
            <consortium name="The Broad Institute Genomics Platform"/>
            <consortium name="The Broad Institute Genome Sequencing Center for Infectious Disease"/>
            <person name="Wu L."/>
            <person name="Ma J."/>
        </authorList>
    </citation>
    <scope>NUCLEOTIDE SEQUENCE [LARGE SCALE GENOMIC DNA]</scope>
    <source>
        <strain evidence="3">JCM 17201</strain>
    </source>
</reference>
<name>A0ABP7L520_9GAMM</name>
<dbReference type="RefSeq" id="WP_346080593.1">
    <property type="nucleotide sequence ID" value="NZ_BAABDG010000002.1"/>
</dbReference>
<feature type="signal peptide" evidence="1">
    <location>
        <begin position="1"/>
        <end position="20"/>
    </location>
</feature>
<accession>A0ABP7L520</accession>
<evidence type="ECO:0000313" key="3">
    <source>
        <dbReference type="Proteomes" id="UP001499994"/>
    </source>
</evidence>
<dbReference type="EMBL" id="BAABDG010000002">
    <property type="protein sequence ID" value="GAA3894253.1"/>
    <property type="molecule type" value="Genomic_DNA"/>
</dbReference>
<feature type="chain" id="PRO_5046298199" description="SH3 domain-containing protein" evidence="1">
    <location>
        <begin position="21"/>
        <end position="226"/>
    </location>
</feature>
<protein>
    <recommendedName>
        <fullName evidence="4">SH3 domain-containing protein</fullName>
    </recommendedName>
</protein>
<sequence>MFWKSLLTSAFLFFSASVLAQQTFEHGVLQAYWLPMWNDNGTQNTPRLKYRYFVLNHNNDAEKVINIDISNDKRFLLHAKDFFRDVPKNFTDFREGHLEQAGSLTVEKLTLAKECEHYYSAAKLIKFNSVNQPLYDIDKIEKSAGCEAYPYIITYAIKPDIKNIYFRQSPSVTAKITSPIPDGVPLVKMRTINKNWIQAAVYDESKAGLIGTPEGYIELKNLQPIN</sequence>
<comment type="caution">
    <text evidence="2">The sequence shown here is derived from an EMBL/GenBank/DDBJ whole genome shotgun (WGS) entry which is preliminary data.</text>
</comment>
<evidence type="ECO:0000256" key="1">
    <source>
        <dbReference type="SAM" id="SignalP"/>
    </source>
</evidence>
<dbReference type="Proteomes" id="UP001499994">
    <property type="component" value="Unassembled WGS sequence"/>
</dbReference>
<keyword evidence="3" id="KW-1185">Reference proteome</keyword>
<evidence type="ECO:0000313" key="2">
    <source>
        <dbReference type="EMBL" id="GAA3894253.1"/>
    </source>
</evidence>
<organism evidence="2 3">
    <name type="scientific">Gibbsiella dentisursi</name>
    <dbReference type="NCBI Taxonomy" id="796890"/>
    <lineage>
        <taxon>Bacteria</taxon>
        <taxon>Pseudomonadati</taxon>
        <taxon>Pseudomonadota</taxon>
        <taxon>Gammaproteobacteria</taxon>
        <taxon>Enterobacterales</taxon>
        <taxon>Yersiniaceae</taxon>
        <taxon>Gibbsiella</taxon>
    </lineage>
</organism>
<keyword evidence="1" id="KW-0732">Signal</keyword>